<accession>A0AAD7GWS5</accession>
<evidence type="ECO:0000313" key="2">
    <source>
        <dbReference type="EMBL" id="KAJ7706871.1"/>
    </source>
</evidence>
<feature type="chain" id="PRO_5042277073" evidence="1">
    <location>
        <begin position="20"/>
        <end position="131"/>
    </location>
</feature>
<dbReference type="AlphaFoldDB" id="A0AAD7GWS5"/>
<comment type="caution">
    <text evidence="2">The sequence shown here is derived from an EMBL/GenBank/DDBJ whole genome shotgun (WGS) entry which is preliminary data.</text>
</comment>
<dbReference type="EMBL" id="JARKIE010000006">
    <property type="protein sequence ID" value="KAJ7706871.1"/>
    <property type="molecule type" value="Genomic_DNA"/>
</dbReference>
<name>A0AAD7GWS5_MYCRO</name>
<evidence type="ECO:0000256" key="1">
    <source>
        <dbReference type="SAM" id="SignalP"/>
    </source>
</evidence>
<evidence type="ECO:0000313" key="3">
    <source>
        <dbReference type="Proteomes" id="UP001221757"/>
    </source>
</evidence>
<keyword evidence="1" id="KW-0732">Signal</keyword>
<sequence length="131" mass="13628">MLTLLTAFATFNFFPYVLAAGGAIGFLLVPDPTGVVQCDLYTINWQGGTAPFRASVQDPADASIIYASFSGVSTNSVVWDVDHLAVGSIPLSFLISVTDSTGTTATSRAETVQAGTKPLDSSGLCTSYAHD</sequence>
<keyword evidence="3" id="KW-1185">Reference proteome</keyword>
<gene>
    <name evidence="2" type="ORF">B0H17DRAFT_571409</name>
</gene>
<reference evidence="2" key="1">
    <citation type="submission" date="2023-03" db="EMBL/GenBank/DDBJ databases">
        <title>Massive genome expansion in bonnet fungi (Mycena s.s.) driven by repeated elements and novel gene families across ecological guilds.</title>
        <authorList>
            <consortium name="Lawrence Berkeley National Laboratory"/>
            <person name="Harder C.B."/>
            <person name="Miyauchi S."/>
            <person name="Viragh M."/>
            <person name="Kuo A."/>
            <person name="Thoen E."/>
            <person name="Andreopoulos B."/>
            <person name="Lu D."/>
            <person name="Skrede I."/>
            <person name="Drula E."/>
            <person name="Henrissat B."/>
            <person name="Morin E."/>
            <person name="Kohler A."/>
            <person name="Barry K."/>
            <person name="LaButti K."/>
            <person name="Morin E."/>
            <person name="Salamov A."/>
            <person name="Lipzen A."/>
            <person name="Mereny Z."/>
            <person name="Hegedus B."/>
            <person name="Baldrian P."/>
            <person name="Stursova M."/>
            <person name="Weitz H."/>
            <person name="Taylor A."/>
            <person name="Grigoriev I.V."/>
            <person name="Nagy L.G."/>
            <person name="Martin F."/>
            <person name="Kauserud H."/>
        </authorList>
    </citation>
    <scope>NUCLEOTIDE SEQUENCE</scope>
    <source>
        <strain evidence="2">CBHHK067</strain>
    </source>
</reference>
<dbReference type="Proteomes" id="UP001221757">
    <property type="component" value="Unassembled WGS sequence"/>
</dbReference>
<feature type="signal peptide" evidence="1">
    <location>
        <begin position="1"/>
        <end position="19"/>
    </location>
</feature>
<organism evidence="2 3">
    <name type="scientific">Mycena rosella</name>
    <name type="common">Pink bonnet</name>
    <name type="synonym">Agaricus rosellus</name>
    <dbReference type="NCBI Taxonomy" id="1033263"/>
    <lineage>
        <taxon>Eukaryota</taxon>
        <taxon>Fungi</taxon>
        <taxon>Dikarya</taxon>
        <taxon>Basidiomycota</taxon>
        <taxon>Agaricomycotina</taxon>
        <taxon>Agaricomycetes</taxon>
        <taxon>Agaricomycetidae</taxon>
        <taxon>Agaricales</taxon>
        <taxon>Marasmiineae</taxon>
        <taxon>Mycenaceae</taxon>
        <taxon>Mycena</taxon>
    </lineage>
</organism>
<proteinExistence type="predicted"/>
<protein>
    <submittedName>
        <fullName evidence="2">Uncharacterized protein</fullName>
    </submittedName>
</protein>